<feature type="compositionally biased region" description="Basic and acidic residues" evidence="7">
    <location>
        <begin position="81"/>
        <end position="92"/>
    </location>
</feature>
<evidence type="ECO:0000256" key="5">
    <source>
        <dbReference type="ARBA" id="ARBA00023163"/>
    </source>
</evidence>
<dbReference type="Pfam" id="PF04082">
    <property type="entry name" value="Fungal_trans"/>
    <property type="match status" value="1"/>
</dbReference>
<protein>
    <recommendedName>
        <fullName evidence="8">Zn(2)-C6 fungal-type domain-containing protein</fullName>
    </recommendedName>
</protein>
<dbReference type="InterPro" id="IPR036864">
    <property type="entry name" value="Zn2-C6_fun-type_DNA-bd_sf"/>
</dbReference>
<dbReference type="SUPFAM" id="SSF57701">
    <property type="entry name" value="Zn2/Cys6 DNA-binding domain"/>
    <property type="match status" value="1"/>
</dbReference>
<evidence type="ECO:0000313" key="9">
    <source>
        <dbReference type="EMBL" id="EYE94385.1"/>
    </source>
</evidence>
<dbReference type="STRING" id="1388766.A0A017SDR2"/>
<evidence type="ECO:0000256" key="4">
    <source>
        <dbReference type="ARBA" id="ARBA00023125"/>
    </source>
</evidence>
<dbReference type="GO" id="GO:0008270">
    <property type="term" value="F:zinc ion binding"/>
    <property type="evidence" value="ECO:0007669"/>
    <property type="project" value="InterPro"/>
</dbReference>
<reference evidence="10" key="1">
    <citation type="journal article" date="2014" name="Nat. Commun.">
        <title>Genomic adaptations of the halophilic Dead Sea filamentous fungus Eurotium rubrum.</title>
        <authorList>
            <person name="Kis-Papo T."/>
            <person name="Weig A.R."/>
            <person name="Riley R."/>
            <person name="Persoh D."/>
            <person name="Salamov A."/>
            <person name="Sun H."/>
            <person name="Lipzen A."/>
            <person name="Wasser S.P."/>
            <person name="Rambold G."/>
            <person name="Grigoriev I.V."/>
            <person name="Nevo E."/>
        </authorList>
    </citation>
    <scope>NUCLEOTIDE SEQUENCE [LARGE SCALE GENOMIC DNA]</scope>
    <source>
        <strain evidence="10">CBS 135680</strain>
    </source>
</reference>
<dbReference type="SMART" id="SM00906">
    <property type="entry name" value="Fungal_trans"/>
    <property type="match status" value="1"/>
</dbReference>
<keyword evidence="10" id="KW-1185">Reference proteome</keyword>
<dbReference type="GO" id="GO:0005634">
    <property type="term" value="C:nucleus"/>
    <property type="evidence" value="ECO:0007669"/>
    <property type="project" value="UniProtKB-SubCell"/>
</dbReference>
<evidence type="ECO:0000259" key="8">
    <source>
        <dbReference type="PROSITE" id="PS50048"/>
    </source>
</evidence>
<gene>
    <name evidence="9" type="ORF">EURHEDRAFT_413191</name>
</gene>
<dbReference type="PROSITE" id="PS50048">
    <property type="entry name" value="ZN2_CY6_FUNGAL_2"/>
    <property type="match status" value="1"/>
</dbReference>
<evidence type="ECO:0000256" key="2">
    <source>
        <dbReference type="ARBA" id="ARBA00022723"/>
    </source>
</evidence>
<keyword evidence="5" id="KW-0804">Transcription</keyword>
<dbReference type="GO" id="GO:0003677">
    <property type="term" value="F:DNA binding"/>
    <property type="evidence" value="ECO:0007669"/>
    <property type="project" value="UniProtKB-KW"/>
</dbReference>
<name>A0A017SDR2_ASPRC</name>
<dbReference type="InterPro" id="IPR001138">
    <property type="entry name" value="Zn2Cys6_DnaBD"/>
</dbReference>
<keyword evidence="4" id="KW-0238">DNA-binding</keyword>
<dbReference type="PANTHER" id="PTHR31001">
    <property type="entry name" value="UNCHARACTERIZED TRANSCRIPTIONAL REGULATORY PROTEIN"/>
    <property type="match status" value="1"/>
</dbReference>
<dbReference type="RefSeq" id="XP_040638073.1">
    <property type="nucleotide sequence ID" value="XM_040782109.1"/>
</dbReference>
<comment type="subcellular location">
    <subcellularLocation>
        <location evidence="1">Nucleus</location>
    </subcellularLocation>
</comment>
<dbReference type="GO" id="GO:0006351">
    <property type="term" value="P:DNA-templated transcription"/>
    <property type="evidence" value="ECO:0007669"/>
    <property type="project" value="InterPro"/>
</dbReference>
<dbReference type="HOGENOM" id="CLU_004083_5_0_1"/>
<evidence type="ECO:0000256" key="7">
    <source>
        <dbReference type="SAM" id="MobiDB-lite"/>
    </source>
</evidence>
<organism evidence="9 10">
    <name type="scientific">Aspergillus ruber (strain CBS 135680)</name>
    <dbReference type="NCBI Taxonomy" id="1388766"/>
    <lineage>
        <taxon>Eukaryota</taxon>
        <taxon>Fungi</taxon>
        <taxon>Dikarya</taxon>
        <taxon>Ascomycota</taxon>
        <taxon>Pezizomycotina</taxon>
        <taxon>Eurotiomycetes</taxon>
        <taxon>Eurotiomycetidae</taxon>
        <taxon>Eurotiales</taxon>
        <taxon>Aspergillaceae</taxon>
        <taxon>Aspergillus</taxon>
        <taxon>Aspergillus subgen. Aspergillus</taxon>
    </lineage>
</organism>
<keyword evidence="2" id="KW-0479">Metal-binding</keyword>
<sequence length="677" mass="76667">MPASPAPSKPQRVLACLPCQRRKVKCDREFPCASCTKFRLQCMPATAPRRRRQRFPERELLDRIRKYEDLLRRNGIKFKPLHGDGDIGKDSESPNAEGNNGSKHEQPESSAASGNLRHESNDIWNVMRQSSHEAVNDIEVRKTWDQVYPDNDNLLFVSRKTAVELSTLHPEPVQIFKLWQTYLNNVDPLLKVTHTPSLQGRLIEAAGDVANISPTLEALMFGIYSVSITSLTADECQASLGSSRDNLLARYQSGCQQALLNCGYLRTSDRECLTAFYLFLVSIGPSTDPRSLSSMFGVAIRIAYRMGIHSELACAKQPPFEVEVRRRLWWSLKLLDARISELADYRTVALEPTWDCRIPLNVNDSDLRPEITEPPPAQGTFSEALFVVVRSEVGEFVRHSRVRLGFASLPVANDVLQTEGSKLDALEKNIEDKYLRFCNPENPLHYMTIWTTRTYFAKNRLLEHYLRWPNSSTDLTDTKRDVALCHAIKLLSSDTRIMTSPLTKGYLWLTRFYFPLPAYMHILQDLRRRPICKYAEGAWKAMSENFESRVIAPLGQGGDSPFLNIFFKIVLPAWEAREAILGTLGDLSIPKIVLFIRERMARKAYNVRPANREQEQSVADMSMNDLPMSIPMGLGDYDLGFLYGAGGQDIYAGTSFGILGHQLDWATMDWGFGGLLT</sequence>
<evidence type="ECO:0000256" key="3">
    <source>
        <dbReference type="ARBA" id="ARBA00023015"/>
    </source>
</evidence>
<dbReference type="InterPro" id="IPR050613">
    <property type="entry name" value="Sec_Metabolite_Reg"/>
</dbReference>
<evidence type="ECO:0000256" key="6">
    <source>
        <dbReference type="ARBA" id="ARBA00023242"/>
    </source>
</evidence>
<dbReference type="CDD" id="cd00067">
    <property type="entry name" value="GAL4"/>
    <property type="match status" value="1"/>
</dbReference>
<accession>A0A017SDR2</accession>
<dbReference type="OrthoDB" id="2269373at2759"/>
<dbReference type="AlphaFoldDB" id="A0A017SDR2"/>
<feature type="region of interest" description="Disordered" evidence="7">
    <location>
        <begin position="79"/>
        <end position="115"/>
    </location>
</feature>
<dbReference type="GeneID" id="63697233"/>
<dbReference type="InterPro" id="IPR007219">
    <property type="entry name" value="XnlR_reg_dom"/>
</dbReference>
<evidence type="ECO:0000313" key="10">
    <source>
        <dbReference type="Proteomes" id="UP000019804"/>
    </source>
</evidence>
<dbReference type="Proteomes" id="UP000019804">
    <property type="component" value="Unassembled WGS sequence"/>
</dbReference>
<dbReference type="GO" id="GO:0000981">
    <property type="term" value="F:DNA-binding transcription factor activity, RNA polymerase II-specific"/>
    <property type="evidence" value="ECO:0007669"/>
    <property type="project" value="InterPro"/>
</dbReference>
<dbReference type="EMBL" id="KK088426">
    <property type="protein sequence ID" value="EYE94385.1"/>
    <property type="molecule type" value="Genomic_DNA"/>
</dbReference>
<proteinExistence type="predicted"/>
<dbReference type="Gene3D" id="4.10.240.10">
    <property type="entry name" value="Zn(2)-C6 fungal-type DNA-binding domain"/>
    <property type="match status" value="1"/>
</dbReference>
<dbReference type="SMART" id="SM00066">
    <property type="entry name" value="GAL4"/>
    <property type="match status" value="1"/>
</dbReference>
<dbReference type="Pfam" id="PF00172">
    <property type="entry name" value="Zn_clus"/>
    <property type="match status" value="1"/>
</dbReference>
<dbReference type="PANTHER" id="PTHR31001:SF45">
    <property type="entry name" value="ZN(II)2CYS6 TRANSCRIPTION FACTOR (EUROFUNG)"/>
    <property type="match status" value="1"/>
</dbReference>
<keyword evidence="6" id="KW-0539">Nucleus</keyword>
<evidence type="ECO:0000256" key="1">
    <source>
        <dbReference type="ARBA" id="ARBA00004123"/>
    </source>
</evidence>
<feature type="domain" description="Zn(2)-C6 fungal-type" evidence="8">
    <location>
        <begin position="15"/>
        <end position="42"/>
    </location>
</feature>
<dbReference type="CDD" id="cd12148">
    <property type="entry name" value="fungal_TF_MHR"/>
    <property type="match status" value="1"/>
</dbReference>
<keyword evidence="3" id="KW-0805">Transcription regulation</keyword>